<dbReference type="Pfam" id="PF18701">
    <property type="entry name" value="DUF5641"/>
    <property type="match status" value="1"/>
</dbReference>
<dbReference type="InterPro" id="IPR041588">
    <property type="entry name" value="Integrase_H2C2"/>
</dbReference>
<dbReference type="InterPro" id="IPR012337">
    <property type="entry name" value="RNaseH-like_sf"/>
</dbReference>
<gene>
    <name evidence="5" type="ORF">GEV33_012653</name>
</gene>
<dbReference type="EMBL" id="JABDTM020027698">
    <property type="protein sequence ID" value="KAH0810139.1"/>
    <property type="molecule type" value="Genomic_DNA"/>
</dbReference>
<dbReference type="InterPro" id="IPR050951">
    <property type="entry name" value="Retrovirus_Pol_polyprotein"/>
</dbReference>
<name>A0A8J6H8N7_TENMO</name>
<dbReference type="FunFam" id="1.10.340.70:FF:000001">
    <property type="entry name" value="Retrovirus-related Pol polyprotein from transposon gypsy-like Protein"/>
    <property type="match status" value="1"/>
</dbReference>
<sequence length="933" mass="107640">MQPKNTTVATRKTIQTKKKRRKNGEIKMAVIIGRVEEFNANTDDWTIYQERLDQYFAANKITEKKIQVATLISLVGAPTYKLLRDLCYPDLPKSKTYTELCQLLVKQYSPQVSEWRERIKFYDLQQESNESISELLTPVLVRTFPAAIGARLQAHAAVFFLGSLLIEPTAQRRQKILHRQYRHIGFQKFQQSRTSPFLRIVSTDNIRTLRLRYENFKPILHTYNEIQDNIDILNADAEASESDNERIDDETRIYNVLAQAEDLIEKSSIIPSTTSTELQEEYHKFLREYMELGHMERVEGPDPQQPALIPDPNDLEPLTPGHFLIGTALIAPAEYNLGEVPDNRLSRWQRVEKLRQEFWRRWSTEYLNQLQPRNKWQKTNLRPLKVGSMVILREENVPPLQWKLGRIVELHPARDMRKMQYDDAEVRKIIDSLEGRDEVSCSNWMDRGFIMNNGILYRYDPNDDQTNAQLVIPKRERLTIFKENHDSPDAGHYGIEKTIQKIAAKYYWPGMRHDISKYVKGCLKCQRYKSSNLKPEGLLRTPPLYQRFETLAVDLFGPLPQSPEGYRGILMVEDVASNWIKPFPLKEATSVACARKLIDEVFLRYGFPRKMISDNGTQFVSGVMQYVAECFGVSQSVIPVYHPEANPVERKNKDLKTQLAMLVEDHHDLWVDKLPSIRFAMNSARSISTGFTPAYLTFARELRAAGEVRRDLRAVVQNENFVPEVTPYLLKVAQALEDARQTLQNSQDRTKEQADRKRRPHHEYKEGDMVLVKTHFLSNAVASKTSKFYPKRDGPYLRSHSENTTFLILLCLDPIQVEKSRSPHDSFDTEDDPKSFLEPPQYNPSTPEGESSECSPLVLEKETLPTSREENVPSLKLVRSSFKSLIINHFVSPHSPGSNCEEDDTEGALDCLKAFLAINVEQDMGGIFPITED</sequence>
<evidence type="ECO:0000259" key="4">
    <source>
        <dbReference type="PROSITE" id="PS50994"/>
    </source>
</evidence>
<dbReference type="SUPFAM" id="SSF53098">
    <property type="entry name" value="Ribonuclease H-like"/>
    <property type="match status" value="1"/>
</dbReference>
<organism evidence="5 6">
    <name type="scientific">Tenebrio molitor</name>
    <name type="common">Yellow mealworm beetle</name>
    <dbReference type="NCBI Taxonomy" id="7067"/>
    <lineage>
        <taxon>Eukaryota</taxon>
        <taxon>Metazoa</taxon>
        <taxon>Ecdysozoa</taxon>
        <taxon>Arthropoda</taxon>
        <taxon>Hexapoda</taxon>
        <taxon>Insecta</taxon>
        <taxon>Pterygota</taxon>
        <taxon>Neoptera</taxon>
        <taxon>Endopterygota</taxon>
        <taxon>Coleoptera</taxon>
        <taxon>Polyphaga</taxon>
        <taxon>Cucujiformia</taxon>
        <taxon>Tenebrionidae</taxon>
        <taxon>Tenebrio</taxon>
    </lineage>
</organism>
<dbReference type="GO" id="GO:0003676">
    <property type="term" value="F:nucleic acid binding"/>
    <property type="evidence" value="ECO:0007669"/>
    <property type="project" value="InterPro"/>
</dbReference>
<keyword evidence="2" id="KW-0175">Coiled coil</keyword>
<evidence type="ECO:0000313" key="5">
    <source>
        <dbReference type="EMBL" id="KAH0810139.1"/>
    </source>
</evidence>
<accession>A0A8J6H8N7</accession>
<dbReference type="PANTHER" id="PTHR37984:SF5">
    <property type="entry name" value="PROTEIN NYNRIN-LIKE"/>
    <property type="match status" value="1"/>
</dbReference>
<dbReference type="InterPro" id="IPR001584">
    <property type="entry name" value="Integrase_cat-core"/>
</dbReference>
<feature type="compositionally biased region" description="Basic and acidic residues" evidence="3">
    <location>
        <begin position="820"/>
        <end position="835"/>
    </location>
</feature>
<reference evidence="5" key="2">
    <citation type="submission" date="2021-08" db="EMBL/GenBank/DDBJ databases">
        <authorList>
            <person name="Eriksson T."/>
        </authorList>
    </citation>
    <scope>NUCLEOTIDE SEQUENCE</scope>
    <source>
        <strain evidence="5">Stoneville</strain>
        <tissue evidence="5">Whole head</tissue>
    </source>
</reference>
<comment type="caution">
    <text evidence="5">The sequence shown here is derived from an EMBL/GenBank/DDBJ whole genome shotgun (WGS) entry which is preliminary data.</text>
</comment>
<feature type="domain" description="Integrase catalytic" evidence="4">
    <location>
        <begin position="539"/>
        <end position="701"/>
    </location>
</feature>
<dbReference type="PROSITE" id="PS50994">
    <property type="entry name" value="INTEGRASE"/>
    <property type="match status" value="1"/>
</dbReference>
<feature type="coiled-coil region" evidence="2">
    <location>
        <begin position="223"/>
        <end position="250"/>
    </location>
</feature>
<dbReference type="GO" id="GO:0015074">
    <property type="term" value="P:DNA integration"/>
    <property type="evidence" value="ECO:0007669"/>
    <property type="project" value="InterPro"/>
</dbReference>
<dbReference type="InterPro" id="IPR036397">
    <property type="entry name" value="RNaseH_sf"/>
</dbReference>
<dbReference type="Gene3D" id="1.10.340.70">
    <property type="match status" value="1"/>
</dbReference>
<feature type="region of interest" description="Disordered" evidence="3">
    <location>
        <begin position="820"/>
        <end position="856"/>
    </location>
</feature>
<dbReference type="Proteomes" id="UP000719412">
    <property type="component" value="Unassembled WGS sequence"/>
</dbReference>
<dbReference type="GO" id="GO:0003964">
    <property type="term" value="F:RNA-directed DNA polymerase activity"/>
    <property type="evidence" value="ECO:0007669"/>
    <property type="project" value="UniProtKB-EC"/>
</dbReference>
<dbReference type="InterPro" id="IPR040676">
    <property type="entry name" value="DUF5641"/>
</dbReference>
<evidence type="ECO:0000313" key="6">
    <source>
        <dbReference type="Proteomes" id="UP000719412"/>
    </source>
</evidence>
<proteinExistence type="predicted"/>
<reference evidence="5" key="1">
    <citation type="journal article" date="2020" name="J Insects Food Feed">
        <title>The yellow mealworm (Tenebrio molitor) genome: a resource for the emerging insects as food and feed industry.</title>
        <authorList>
            <person name="Eriksson T."/>
            <person name="Andere A."/>
            <person name="Kelstrup H."/>
            <person name="Emery V."/>
            <person name="Picard C."/>
        </authorList>
    </citation>
    <scope>NUCLEOTIDE SEQUENCE</scope>
    <source>
        <strain evidence="5">Stoneville</strain>
        <tissue evidence="5">Whole head</tissue>
    </source>
</reference>
<dbReference type="PANTHER" id="PTHR37984">
    <property type="entry name" value="PROTEIN CBG26694"/>
    <property type="match status" value="1"/>
</dbReference>
<protein>
    <recommendedName>
        <fullName evidence="1">RNA-directed DNA polymerase</fullName>
        <ecNumber evidence="1">2.7.7.49</ecNumber>
    </recommendedName>
</protein>
<evidence type="ECO:0000256" key="3">
    <source>
        <dbReference type="SAM" id="MobiDB-lite"/>
    </source>
</evidence>
<evidence type="ECO:0000256" key="2">
    <source>
        <dbReference type="SAM" id="Coils"/>
    </source>
</evidence>
<evidence type="ECO:0000256" key="1">
    <source>
        <dbReference type="ARBA" id="ARBA00012493"/>
    </source>
</evidence>
<dbReference type="AlphaFoldDB" id="A0A8J6H8N7"/>
<keyword evidence="6" id="KW-1185">Reference proteome</keyword>
<dbReference type="EC" id="2.7.7.49" evidence="1"/>
<feature type="compositionally biased region" description="Polar residues" evidence="3">
    <location>
        <begin position="843"/>
        <end position="854"/>
    </location>
</feature>
<dbReference type="Gene3D" id="3.30.420.10">
    <property type="entry name" value="Ribonuclease H-like superfamily/Ribonuclease H"/>
    <property type="match status" value="1"/>
</dbReference>
<dbReference type="Pfam" id="PF17921">
    <property type="entry name" value="Integrase_H2C2"/>
    <property type="match status" value="1"/>
</dbReference>
<feature type="region of interest" description="Disordered" evidence="3">
    <location>
        <begin position="741"/>
        <end position="765"/>
    </location>
</feature>